<evidence type="ECO:0000313" key="1">
    <source>
        <dbReference type="EMBL" id="MFC5720390.1"/>
    </source>
</evidence>
<reference evidence="2" key="1">
    <citation type="journal article" date="2019" name="Int. J. Syst. Evol. Microbiol.">
        <title>The Global Catalogue of Microorganisms (GCM) 10K type strain sequencing project: providing services to taxonomists for standard genome sequencing and annotation.</title>
        <authorList>
            <consortium name="The Broad Institute Genomics Platform"/>
            <consortium name="The Broad Institute Genome Sequencing Center for Infectious Disease"/>
            <person name="Wu L."/>
            <person name="Ma J."/>
        </authorList>
    </citation>
    <scope>NUCLEOTIDE SEQUENCE [LARGE SCALE GENOMIC DNA]</scope>
    <source>
        <strain evidence="2">CGMCC 4.7304</strain>
    </source>
</reference>
<proteinExistence type="predicted"/>
<dbReference type="SUPFAM" id="SSF53850">
    <property type="entry name" value="Periplasmic binding protein-like II"/>
    <property type="match status" value="1"/>
</dbReference>
<dbReference type="PANTHER" id="PTHR43649">
    <property type="entry name" value="ARABINOSE-BINDING PROTEIN-RELATED"/>
    <property type="match status" value="1"/>
</dbReference>
<sequence>MTGRTGHEGRGAAAGRGRRWRTVAAAVALLLLGAGVCGGCAEDGGAPGGRAPRAAGGGGGGSGGGHGGRTTVTIGTFGVFGYRQAGLYAEYERLHPDVSIKESVIERNDTYYPQLLTHLAAGGGLADIQAIETGNITEVVTTQAGRFVDLGRAPGVRAGDWLGWKWAQATARGGRTIGLGTDIGPLAVCYRKDLFARAGLPTDRESVGRLWAGDWHRFLETGRAYRRAAPAGTVFTDSAAGLYTAAVQGHAVRYYDRRGRLAHRDSPAVKDSWELAVGAAREGLTARLRQFEKPWDQAFANGRFATVACPPWMLGYIKQKAGEAGRDRWDVAAAPRPANWGGSFLAVPTAARHRRAAVALAVWLTAPAQQARLFARQAGLPSTPAAYALPEVADARDPYFGGAPVGRIFAAAARGIPTPVTGPKEQQVGTAVTDVGIAQVEQQGRSPAAAWRATLKEIENVVDE</sequence>
<dbReference type="Pfam" id="PF13416">
    <property type="entry name" value="SBP_bac_8"/>
    <property type="match status" value="1"/>
</dbReference>
<dbReference type="Proteomes" id="UP001596083">
    <property type="component" value="Unassembled WGS sequence"/>
</dbReference>
<keyword evidence="2" id="KW-1185">Reference proteome</keyword>
<dbReference type="InterPro" id="IPR006059">
    <property type="entry name" value="SBP"/>
</dbReference>
<protein>
    <submittedName>
        <fullName evidence="1">Extracellular solute-binding protein</fullName>
    </submittedName>
</protein>
<evidence type="ECO:0000313" key="2">
    <source>
        <dbReference type="Proteomes" id="UP001596083"/>
    </source>
</evidence>
<gene>
    <name evidence="1" type="ORF">ACFP1Z_09470</name>
</gene>
<comment type="caution">
    <text evidence="1">The sequence shown here is derived from an EMBL/GenBank/DDBJ whole genome shotgun (WGS) entry which is preliminary data.</text>
</comment>
<name>A0ABW0Z1Z5_9ACTN</name>
<dbReference type="InterPro" id="IPR050490">
    <property type="entry name" value="Bact_solute-bd_prot1"/>
</dbReference>
<organism evidence="1 2">
    <name type="scientific">Streptomyces gamaensis</name>
    <dbReference type="NCBI Taxonomy" id="1763542"/>
    <lineage>
        <taxon>Bacteria</taxon>
        <taxon>Bacillati</taxon>
        <taxon>Actinomycetota</taxon>
        <taxon>Actinomycetes</taxon>
        <taxon>Kitasatosporales</taxon>
        <taxon>Streptomycetaceae</taxon>
        <taxon>Streptomyces</taxon>
    </lineage>
</organism>
<dbReference type="EMBL" id="JBHSPB010000004">
    <property type="protein sequence ID" value="MFC5720390.1"/>
    <property type="molecule type" value="Genomic_DNA"/>
</dbReference>
<dbReference type="RefSeq" id="WP_390315498.1">
    <property type="nucleotide sequence ID" value="NZ_JBHSPB010000004.1"/>
</dbReference>
<dbReference type="PANTHER" id="PTHR43649:SF32">
    <property type="entry name" value="SUGAR BINDING SECRETED PROTEIN"/>
    <property type="match status" value="1"/>
</dbReference>
<accession>A0ABW0Z1Z5</accession>
<dbReference type="Gene3D" id="3.40.190.10">
    <property type="entry name" value="Periplasmic binding protein-like II"/>
    <property type="match status" value="1"/>
</dbReference>